<protein>
    <recommendedName>
        <fullName evidence="3">Glycosyltransferase family 4 protein</fullName>
    </recommendedName>
</protein>
<proteinExistence type="predicted"/>
<gene>
    <name evidence="1" type="ORF">KY084_03290</name>
</gene>
<evidence type="ECO:0008006" key="3">
    <source>
        <dbReference type="Google" id="ProtNLM"/>
    </source>
</evidence>
<comment type="caution">
    <text evidence="1">The sequence shown here is derived from an EMBL/GenBank/DDBJ whole genome shotgun (WGS) entry which is preliminary data.</text>
</comment>
<evidence type="ECO:0000313" key="1">
    <source>
        <dbReference type="EMBL" id="MBW4329898.1"/>
    </source>
</evidence>
<dbReference type="Proteomes" id="UP001197214">
    <property type="component" value="Unassembled WGS sequence"/>
</dbReference>
<dbReference type="EMBL" id="JAHWZX010000002">
    <property type="protein sequence ID" value="MBW4329898.1"/>
    <property type="molecule type" value="Genomic_DNA"/>
</dbReference>
<name>A0ABS6XI74_9SPHN</name>
<organism evidence="1 2">
    <name type="scientific">Stakelama flava</name>
    <dbReference type="NCBI Taxonomy" id="2860338"/>
    <lineage>
        <taxon>Bacteria</taxon>
        <taxon>Pseudomonadati</taxon>
        <taxon>Pseudomonadota</taxon>
        <taxon>Alphaproteobacteria</taxon>
        <taxon>Sphingomonadales</taxon>
        <taxon>Sphingomonadaceae</taxon>
        <taxon>Stakelama</taxon>
    </lineage>
</organism>
<sequence length="403" mass="45179">MTGPEVCTHKDMMADQEQGWIPRKVAYFGFDAADASVRRRMRQIGELTDLVGLTFRRTRYNSAYIPEWENVDLGLLRDGHYAERMRVMLGSFGKIMAARDRLRGTELVIARNLDLLALALLARARGLFDAPIVYDVFDVRGILLKNSPQARAFRMAERALIRRCALLVVTSPGFVRHYFGPMLGYAGPSLLVENKVDLDLLPDDPAVCAAWRSPDRARLAPDRDSFVLGWVGALRCARSAEMLAEIARALPWLTVQISGKATYCSTEAFTRTFESIPNIAYTGEYWFPTGLYDVYRTIDLNWDFDLSKHGASGGWLLPNRLYEGGYFGVPHLAETGSETGDYVERLGIGWTVPADASAIIRFLGGVRDHYASVKQRALSVMDDHFQYAGDVRRIFDSVAQSGR</sequence>
<evidence type="ECO:0000313" key="2">
    <source>
        <dbReference type="Proteomes" id="UP001197214"/>
    </source>
</evidence>
<accession>A0ABS6XI74</accession>
<reference evidence="1 2" key="1">
    <citation type="submission" date="2021-07" db="EMBL/GenBank/DDBJ databases">
        <title>Stakelama flava sp. nov., a novel endophytic bacterium isolated from branch of Kandelia candel.</title>
        <authorList>
            <person name="Tuo L."/>
        </authorList>
    </citation>
    <scope>NUCLEOTIDE SEQUENCE [LARGE SCALE GENOMIC DNA]</scope>
    <source>
        <strain evidence="1 2">CBK3Z-3</strain>
    </source>
</reference>
<keyword evidence="2" id="KW-1185">Reference proteome</keyword>
<dbReference type="RefSeq" id="WP_219236997.1">
    <property type="nucleotide sequence ID" value="NZ_JAHWZX010000002.1"/>
</dbReference>